<organism evidence="2 3">
    <name type="scientific">Propioniciclava flava</name>
    <dbReference type="NCBI Taxonomy" id="2072026"/>
    <lineage>
        <taxon>Bacteria</taxon>
        <taxon>Bacillati</taxon>
        <taxon>Actinomycetota</taxon>
        <taxon>Actinomycetes</taxon>
        <taxon>Propionibacteriales</taxon>
        <taxon>Propionibacteriaceae</taxon>
        <taxon>Propioniciclava</taxon>
    </lineage>
</organism>
<feature type="region of interest" description="Disordered" evidence="1">
    <location>
        <begin position="155"/>
        <end position="183"/>
    </location>
</feature>
<gene>
    <name evidence="2" type="ORF">C1706_11300</name>
</gene>
<accession>A0A4Q2EFZ1</accession>
<evidence type="ECO:0000313" key="2">
    <source>
        <dbReference type="EMBL" id="RXW31462.1"/>
    </source>
</evidence>
<proteinExistence type="predicted"/>
<keyword evidence="3" id="KW-1185">Reference proteome</keyword>
<sequence>MGAFACCDGERLHEADRCLLVFVDVDAGGEGLVREAFPVGVGALVEALAVDQEPQCLRDLAAGALILVVFILDAAVDIGQACADAVLVTFQGGEVDGVSEVCGEELVGLIFEPPAVGSEFCQFVGASREALVECLLDFLGEADVLGFVQRPAHPHDQVHAPRNPGCGRRTTRRRLPREDLDQR</sequence>
<dbReference type="AlphaFoldDB" id="A0A4Q2EFZ1"/>
<reference evidence="2 3" key="1">
    <citation type="submission" date="2018-01" db="EMBL/GenBank/DDBJ databases">
        <title>Lactibacter flavus gen. nov., sp. nov., a novel bacterium of the family Propionibacteriaceae isolated from raw milk and dairy products.</title>
        <authorList>
            <person name="Wenning M."/>
            <person name="Breitenwieser F."/>
            <person name="Huptas C."/>
            <person name="von Neubeck M."/>
            <person name="Busse H.-J."/>
            <person name="Scherer S."/>
        </authorList>
    </citation>
    <scope>NUCLEOTIDE SEQUENCE [LARGE SCALE GENOMIC DNA]</scope>
    <source>
        <strain evidence="2 3">VG341</strain>
    </source>
</reference>
<name>A0A4Q2EFZ1_9ACTN</name>
<dbReference type="OrthoDB" id="5197392at2"/>
<dbReference type="RefSeq" id="WP_129459347.1">
    <property type="nucleotide sequence ID" value="NZ_PPCV01000008.1"/>
</dbReference>
<protein>
    <submittedName>
        <fullName evidence="2">Uncharacterized protein</fullName>
    </submittedName>
</protein>
<evidence type="ECO:0000313" key="3">
    <source>
        <dbReference type="Proteomes" id="UP000290624"/>
    </source>
</evidence>
<dbReference type="EMBL" id="PPCV01000008">
    <property type="protein sequence ID" value="RXW31462.1"/>
    <property type="molecule type" value="Genomic_DNA"/>
</dbReference>
<dbReference type="Proteomes" id="UP000290624">
    <property type="component" value="Unassembled WGS sequence"/>
</dbReference>
<comment type="caution">
    <text evidence="2">The sequence shown here is derived from an EMBL/GenBank/DDBJ whole genome shotgun (WGS) entry which is preliminary data.</text>
</comment>
<evidence type="ECO:0000256" key="1">
    <source>
        <dbReference type="SAM" id="MobiDB-lite"/>
    </source>
</evidence>